<dbReference type="OrthoDB" id="5793281at2759"/>
<dbReference type="GeneID" id="34558036"/>
<dbReference type="RefSeq" id="XP_022476888.1">
    <property type="nucleotide sequence ID" value="XM_022616526.1"/>
</dbReference>
<feature type="non-terminal residue" evidence="1">
    <location>
        <position position="1"/>
    </location>
</feature>
<dbReference type="PANTHER" id="PTHR38599:SF1">
    <property type="entry name" value="CUPIN DOMAIN PROTEIN (AFU_ORTHOLOGUE AFUA_3G13620)"/>
    <property type="match status" value="1"/>
</dbReference>
<comment type="caution">
    <text evidence="1">The sequence shown here is derived from an EMBL/GenBank/DDBJ whole genome shotgun (WGS) entry which is preliminary data.</text>
</comment>
<accession>A0A1G4BEF5</accession>
<dbReference type="Proteomes" id="UP000176998">
    <property type="component" value="Unassembled WGS sequence"/>
</dbReference>
<proteinExistence type="predicted"/>
<keyword evidence="2" id="KW-1185">Reference proteome</keyword>
<dbReference type="STRING" id="1209926.A0A1G4BEF5"/>
<gene>
    <name evidence="1" type="ORF">CORC01_04879</name>
</gene>
<dbReference type="PANTHER" id="PTHR38599">
    <property type="entry name" value="CUPIN DOMAIN PROTEIN (AFU_ORTHOLOGUE AFUA_3G13620)"/>
    <property type="match status" value="1"/>
</dbReference>
<name>A0A1G4BEF5_9PEZI</name>
<evidence type="ECO:0000313" key="1">
    <source>
        <dbReference type="EMBL" id="OHE99743.1"/>
    </source>
</evidence>
<protein>
    <submittedName>
        <fullName evidence="1">Cupin 2 conserved barrel domain-containing protein</fullName>
    </submittedName>
</protein>
<reference evidence="1 2" key="1">
    <citation type="submission" date="2016-09" db="EMBL/GenBank/DDBJ databases">
        <authorList>
            <person name="Capua I."/>
            <person name="De Benedictis P."/>
            <person name="Joannis T."/>
            <person name="Lombin L.H."/>
            <person name="Cattoli G."/>
        </authorList>
    </citation>
    <scope>NUCLEOTIDE SEQUENCE [LARGE SCALE GENOMIC DNA]</scope>
    <source>
        <strain evidence="1 2">IMI 309357</strain>
    </source>
</reference>
<dbReference type="AlphaFoldDB" id="A0A1G4BEF5"/>
<organism evidence="1 2">
    <name type="scientific">Colletotrichum orchidophilum</name>
    <dbReference type="NCBI Taxonomy" id="1209926"/>
    <lineage>
        <taxon>Eukaryota</taxon>
        <taxon>Fungi</taxon>
        <taxon>Dikarya</taxon>
        <taxon>Ascomycota</taxon>
        <taxon>Pezizomycotina</taxon>
        <taxon>Sordariomycetes</taxon>
        <taxon>Hypocreomycetidae</taxon>
        <taxon>Glomerellales</taxon>
        <taxon>Glomerellaceae</taxon>
        <taxon>Colletotrichum</taxon>
    </lineage>
</organism>
<sequence>SRPRETIIVLYDYKLKSAEEKSVVSVEVTHPPNETTPQRHAGATVLAHIVEERRVSGMNGNPLKVYEVRLSFMESPGCHPTVRENSSESRAGLITVFILNTEVF</sequence>
<evidence type="ECO:0000313" key="2">
    <source>
        <dbReference type="Proteomes" id="UP000176998"/>
    </source>
</evidence>
<dbReference type="EMBL" id="MJBS01000033">
    <property type="protein sequence ID" value="OHE99743.1"/>
    <property type="molecule type" value="Genomic_DNA"/>
</dbReference>